<feature type="transmembrane region" description="Helical" evidence="1">
    <location>
        <begin position="221"/>
        <end position="243"/>
    </location>
</feature>
<dbReference type="RefSeq" id="WP_289388388.1">
    <property type="nucleotide sequence ID" value="NZ_JAUCBM010000012.1"/>
</dbReference>
<dbReference type="Pfam" id="PF10707">
    <property type="entry name" value="YrbL-PhoP_reg"/>
    <property type="match status" value="1"/>
</dbReference>
<name>A0ABW3V2F5_9HYPH</name>
<evidence type="ECO:0000256" key="1">
    <source>
        <dbReference type="SAM" id="Phobius"/>
    </source>
</evidence>
<keyword evidence="3" id="KW-1185">Reference proteome</keyword>
<comment type="caution">
    <text evidence="2">The sequence shown here is derived from an EMBL/GenBank/DDBJ whole genome shotgun (WGS) entry which is preliminary data.</text>
</comment>
<gene>
    <name evidence="2" type="ORF">ACFQ35_06220</name>
</gene>
<dbReference type="Proteomes" id="UP001597263">
    <property type="component" value="Unassembled WGS sequence"/>
</dbReference>
<dbReference type="EMBL" id="JBHTMA010000032">
    <property type="protein sequence ID" value="MFD1226746.1"/>
    <property type="molecule type" value="Genomic_DNA"/>
</dbReference>
<keyword evidence="1" id="KW-1133">Transmembrane helix</keyword>
<evidence type="ECO:0000313" key="2">
    <source>
        <dbReference type="EMBL" id="MFD1226746.1"/>
    </source>
</evidence>
<organism evidence="2 3">
    <name type="scientific">Pseudochrobactrum kiredjianiae</name>
    <dbReference type="NCBI Taxonomy" id="386305"/>
    <lineage>
        <taxon>Bacteria</taxon>
        <taxon>Pseudomonadati</taxon>
        <taxon>Pseudomonadota</taxon>
        <taxon>Alphaproteobacteria</taxon>
        <taxon>Hyphomicrobiales</taxon>
        <taxon>Brucellaceae</taxon>
        <taxon>Pseudochrobactrum</taxon>
    </lineage>
</organism>
<reference evidence="3" key="1">
    <citation type="journal article" date="2019" name="Int. J. Syst. Evol. Microbiol.">
        <title>The Global Catalogue of Microorganisms (GCM) 10K type strain sequencing project: providing services to taxonomists for standard genome sequencing and annotation.</title>
        <authorList>
            <consortium name="The Broad Institute Genomics Platform"/>
            <consortium name="The Broad Institute Genome Sequencing Center for Infectious Disease"/>
            <person name="Wu L."/>
            <person name="Ma J."/>
        </authorList>
    </citation>
    <scope>NUCLEOTIDE SEQUENCE [LARGE SCALE GENOMIC DNA]</scope>
    <source>
        <strain evidence="3">CCUG 49584</strain>
    </source>
</reference>
<accession>A0ABW3V2F5</accession>
<keyword evidence="1" id="KW-0812">Transmembrane</keyword>
<protein>
    <submittedName>
        <fullName evidence="2">YrbL family protein</fullName>
    </submittedName>
</protein>
<proteinExistence type="predicted"/>
<keyword evidence="1" id="KW-0472">Membrane</keyword>
<sequence length="246" mass="28460">MLDFKNKNKDSVTINSMKLVAEGQSRKVYTSFEHKNLLIKVQKNDFSARRFFQKWKILVKLRTFYKQTVPLQREIREYTKIKSEGQLTSQYLQRFVGLIPTPQGNGLLVEAARRKNGHLALTLKEVVAEGHFDDKLHSELRNFLRWFVASKIVATDVHLDNIVFDEINNRLILIDGIGDKTLIPLRAWFPALNQMNKKRIAKNIYSQVAINFMSSTMKKKALMLLCFISCVALGIDLQDGVLFNWV</sequence>
<dbReference type="InterPro" id="IPR019647">
    <property type="entry name" value="PhoP_reg_network_YrbL"/>
</dbReference>
<evidence type="ECO:0000313" key="3">
    <source>
        <dbReference type="Proteomes" id="UP001597263"/>
    </source>
</evidence>